<keyword evidence="1" id="KW-0833">Ubl conjugation pathway</keyword>
<dbReference type="InterPro" id="IPR016135">
    <property type="entry name" value="UBQ-conjugating_enzyme/RWD"/>
</dbReference>
<evidence type="ECO:0000313" key="4">
    <source>
        <dbReference type="Proteomes" id="UP001310594"/>
    </source>
</evidence>
<dbReference type="InterPro" id="IPR000608">
    <property type="entry name" value="UBC"/>
</dbReference>
<dbReference type="PANTHER" id="PTHR24067">
    <property type="entry name" value="UBIQUITIN-CONJUGATING ENZYME E2"/>
    <property type="match status" value="1"/>
</dbReference>
<feature type="domain" description="UBC core" evidence="2">
    <location>
        <begin position="8"/>
        <end position="161"/>
    </location>
</feature>
<proteinExistence type="predicted"/>
<accession>A0AAN7WIA0</accession>
<dbReference type="PROSITE" id="PS50127">
    <property type="entry name" value="UBC_2"/>
    <property type="match status" value="1"/>
</dbReference>
<dbReference type="SUPFAM" id="SSF54495">
    <property type="entry name" value="UBC-like"/>
    <property type="match status" value="1"/>
</dbReference>
<sequence>MALNTAALLRRRLLQDISELQSNPYPGIKLHIDDKDLKTACLVLSPAGELPLHLTVHFGDKYPLSAPAITIQSQVSHPNVFGDYICASILNTKEGYTPAYTLKAICIQLLSFFSDDAIEQVYGGVVARPKQGLKSNGHAGFRAGEDMYSCAICRFGFPNNELLGPMVDRSRPLPKHTSHGWERIKSASPAKLGSSIKSAFRSRVSSPKHVIDGSEATAVAPSDTGRKGMLIDLPNEMLILITEFLDEEDLFIAARAWNGFGRLLQTHNLLAVREMRCFTLKDGFKDTNLGVGVHVHKRIVSSEFDYLSEEAFKNLRVRRSVQGLEFEHWLPLPFSEAHWKRVRSSVDDALLGIGSRIESPSAVETLYTFMNDVVVQLSQTSADDRYGESAGRYNIYGSSVKSTLTHASEKAVESYFQLYHLLVTLATDRPQIVADANARIGRFLGGERDKTTCPNLGNLLVALLISDSSDSVELTKAIIKEAVTRNVVWMLDGRGAGMVELSYLEPSEVSEYRLHKTYEASKTSYNLLMFANLMRRTVSTSVALPPTPDMARAPASTSPPTSSLPAAEMPAVTVLVSPPSAPISATPDLPHAPVPHADAMELDPKPQRLTEIRTDLFSRHGAPPAGAAAQLAASIRSIRKVGNFPAFLKAMDVPVPSKAEFTGFLRRAVCESMDKGYSKWALKQDEALAFRVKLEPGVEIPDGIYPVTRARGHYTFFPGNGNGKGGKGGRGGRR</sequence>
<dbReference type="AlphaFoldDB" id="A0AAN7WIA0"/>
<protein>
    <recommendedName>
        <fullName evidence="2">UBC core domain-containing protein</fullName>
    </recommendedName>
</protein>
<evidence type="ECO:0000259" key="2">
    <source>
        <dbReference type="PROSITE" id="PS50127"/>
    </source>
</evidence>
<gene>
    <name evidence="3" type="ORF">LTR97_001057</name>
</gene>
<dbReference type="Proteomes" id="UP001310594">
    <property type="component" value="Unassembled WGS sequence"/>
</dbReference>
<evidence type="ECO:0000313" key="3">
    <source>
        <dbReference type="EMBL" id="KAK5706071.1"/>
    </source>
</evidence>
<dbReference type="SMART" id="SM00212">
    <property type="entry name" value="UBCc"/>
    <property type="match status" value="1"/>
</dbReference>
<reference evidence="3" key="1">
    <citation type="submission" date="2023-08" db="EMBL/GenBank/DDBJ databases">
        <title>Black Yeasts Isolated from many extreme environments.</title>
        <authorList>
            <person name="Coleine C."/>
            <person name="Stajich J.E."/>
            <person name="Selbmann L."/>
        </authorList>
    </citation>
    <scope>NUCLEOTIDE SEQUENCE</scope>
    <source>
        <strain evidence="3">CCFEE 5810</strain>
    </source>
</reference>
<name>A0AAN7WIA0_9PEZI</name>
<dbReference type="InterPro" id="IPR050113">
    <property type="entry name" value="Ub_conjugating_enzyme"/>
</dbReference>
<comment type="caution">
    <text evidence="3">The sequence shown here is derived from an EMBL/GenBank/DDBJ whole genome shotgun (WGS) entry which is preliminary data.</text>
</comment>
<dbReference type="Gene3D" id="3.10.110.10">
    <property type="entry name" value="Ubiquitin Conjugating Enzyme"/>
    <property type="match status" value="1"/>
</dbReference>
<dbReference type="Pfam" id="PF00179">
    <property type="entry name" value="UQ_con"/>
    <property type="match status" value="1"/>
</dbReference>
<evidence type="ECO:0000256" key="1">
    <source>
        <dbReference type="ARBA" id="ARBA00022786"/>
    </source>
</evidence>
<dbReference type="EMBL" id="JAVRQU010000002">
    <property type="protein sequence ID" value="KAK5706071.1"/>
    <property type="molecule type" value="Genomic_DNA"/>
</dbReference>
<organism evidence="3 4">
    <name type="scientific">Elasticomyces elasticus</name>
    <dbReference type="NCBI Taxonomy" id="574655"/>
    <lineage>
        <taxon>Eukaryota</taxon>
        <taxon>Fungi</taxon>
        <taxon>Dikarya</taxon>
        <taxon>Ascomycota</taxon>
        <taxon>Pezizomycotina</taxon>
        <taxon>Dothideomycetes</taxon>
        <taxon>Dothideomycetidae</taxon>
        <taxon>Mycosphaerellales</taxon>
        <taxon>Teratosphaeriaceae</taxon>
        <taxon>Elasticomyces</taxon>
    </lineage>
</organism>